<evidence type="ECO:0000259" key="3">
    <source>
        <dbReference type="Pfam" id="PF23598"/>
    </source>
</evidence>
<dbReference type="SMART" id="SM00369">
    <property type="entry name" value="LRR_TYP"/>
    <property type="match status" value="6"/>
</dbReference>
<organism evidence="4 5">
    <name type="scientific">Acer yangbiense</name>
    <dbReference type="NCBI Taxonomy" id="1000413"/>
    <lineage>
        <taxon>Eukaryota</taxon>
        <taxon>Viridiplantae</taxon>
        <taxon>Streptophyta</taxon>
        <taxon>Embryophyta</taxon>
        <taxon>Tracheophyta</taxon>
        <taxon>Spermatophyta</taxon>
        <taxon>Magnoliopsida</taxon>
        <taxon>eudicotyledons</taxon>
        <taxon>Gunneridae</taxon>
        <taxon>Pentapetalae</taxon>
        <taxon>rosids</taxon>
        <taxon>malvids</taxon>
        <taxon>Sapindales</taxon>
        <taxon>Sapindaceae</taxon>
        <taxon>Hippocastanoideae</taxon>
        <taxon>Acereae</taxon>
        <taxon>Acer</taxon>
    </lineage>
</organism>
<accession>A0A5C7IWS2</accession>
<name>A0A5C7IWS2_9ROSI</name>
<dbReference type="Proteomes" id="UP000323000">
    <property type="component" value="Chromosome 1"/>
</dbReference>
<dbReference type="EMBL" id="VAHF01000001">
    <property type="protein sequence ID" value="TXG73747.1"/>
    <property type="molecule type" value="Genomic_DNA"/>
</dbReference>
<dbReference type="SUPFAM" id="SSF52058">
    <property type="entry name" value="L domain-like"/>
    <property type="match status" value="1"/>
</dbReference>
<dbReference type="PANTHER" id="PTHR48051">
    <property type="match status" value="1"/>
</dbReference>
<dbReference type="InterPro" id="IPR055414">
    <property type="entry name" value="LRR_R13L4/SHOC2-like"/>
</dbReference>
<dbReference type="PROSITE" id="PS51450">
    <property type="entry name" value="LRR"/>
    <property type="match status" value="3"/>
</dbReference>
<sequence>MDRVLKAARTSGSLNLSNRSLKDVPKEVYQGLDAVGEGENWWEAVDLQKLILTHNLIESLKEDLRNLPQLVVLNVSHNKLSELPAAIGELHMLKSLDVSFNSILKIPEVIGSATSLVKFGCSGNQLKELPSSLGKCSDLSDFKGNKLTSFSENLIASWTMLTELNASKNLLNGIPESIGRLSCLIRLDLHQNRISSIPPSISGCSSLVEFSIGLILNHGYKICLEYRLVLEDDNTLSALPGELGTLSKLGTLDLHSNQLKGYPAEACQLRLSVLDLSNNSLSGLPPEIGKMTTLRKLFSLVNGPTPALLKYLRSRLSESEDSEPSKAKDDVITMATRLSITSNELSLEGMNLSAFPSEAWESADIIKLNLSRNSIEELPLELSSCVSL</sequence>
<protein>
    <recommendedName>
        <fullName evidence="3">Disease resistance R13L4/SHOC-2-like LRR domain-containing protein</fullName>
    </recommendedName>
</protein>
<gene>
    <name evidence="4" type="ORF">EZV62_002326</name>
</gene>
<evidence type="ECO:0000313" key="5">
    <source>
        <dbReference type="Proteomes" id="UP000323000"/>
    </source>
</evidence>
<dbReference type="Gene3D" id="3.80.10.10">
    <property type="entry name" value="Ribonuclease Inhibitor"/>
    <property type="match status" value="4"/>
</dbReference>
<dbReference type="AlphaFoldDB" id="A0A5C7IWS2"/>
<feature type="domain" description="Disease resistance R13L4/SHOC-2-like LRR" evidence="3">
    <location>
        <begin position="62"/>
        <end position="165"/>
    </location>
</feature>
<dbReference type="Pfam" id="PF23598">
    <property type="entry name" value="LRR_14"/>
    <property type="match status" value="1"/>
</dbReference>
<keyword evidence="2" id="KW-0677">Repeat</keyword>
<dbReference type="InterPro" id="IPR003591">
    <property type="entry name" value="Leu-rich_rpt_typical-subtyp"/>
</dbReference>
<evidence type="ECO:0000256" key="2">
    <source>
        <dbReference type="ARBA" id="ARBA00022737"/>
    </source>
</evidence>
<dbReference type="SMART" id="SM00364">
    <property type="entry name" value="LRR_BAC"/>
    <property type="match status" value="5"/>
</dbReference>
<dbReference type="PANTHER" id="PTHR48051:SF1">
    <property type="entry name" value="RAS SUPPRESSOR PROTEIN 1"/>
    <property type="match status" value="1"/>
</dbReference>
<evidence type="ECO:0000313" key="4">
    <source>
        <dbReference type="EMBL" id="TXG73747.1"/>
    </source>
</evidence>
<dbReference type="InterPro" id="IPR032675">
    <property type="entry name" value="LRR_dom_sf"/>
</dbReference>
<reference evidence="5" key="1">
    <citation type="journal article" date="2019" name="Gigascience">
        <title>De novo genome assembly of the endangered Acer yangbiense, a plant species with extremely small populations endemic to Yunnan Province, China.</title>
        <authorList>
            <person name="Yang J."/>
            <person name="Wariss H.M."/>
            <person name="Tao L."/>
            <person name="Zhang R."/>
            <person name="Yun Q."/>
            <person name="Hollingsworth P."/>
            <person name="Dao Z."/>
            <person name="Luo G."/>
            <person name="Guo H."/>
            <person name="Ma Y."/>
            <person name="Sun W."/>
        </authorList>
    </citation>
    <scope>NUCLEOTIDE SEQUENCE [LARGE SCALE GENOMIC DNA]</scope>
    <source>
        <strain evidence="5">cv. Malutang</strain>
    </source>
</reference>
<dbReference type="Pfam" id="PF00560">
    <property type="entry name" value="LRR_1"/>
    <property type="match status" value="2"/>
</dbReference>
<keyword evidence="1" id="KW-0433">Leucine-rich repeat</keyword>
<evidence type="ECO:0000256" key="1">
    <source>
        <dbReference type="ARBA" id="ARBA00022614"/>
    </source>
</evidence>
<dbReference type="GO" id="GO:0005737">
    <property type="term" value="C:cytoplasm"/>
    <property type="evidence" value="ECO:0007669"/>
    <property type="project" value="TreeGrafter"/>
</dbReference>
<proteinExistence type="predicted"/>
<keyword evidence="5" id="KW-1185">Reference proteome</keyword>
<dbReference type="InterPro" id="IPR050216">
    <property type="entry name" value="LRR_domain-containing"/>
</dbReference>
<dbReference type="InterPro" id="IPR001611">
    <property type="entry name" value="Leu-rich_rpt"/>
</dbReference>
<comment type="caution">
    <text evidence="4">The sequence shown here is derived from an EMBL/GenBank/DDBJ whole genome shotgun (WGS) entry which is preliminary data.</text>
</comment>
<dbReference type="OrthoDB" id="660555at2759"/>